<comment type="caution">
    <text evidence="2">The sequence shown here is derived from an EMBL/GenBank/DDBJ whole genome shotgun (WGS) entry which is preliminary data.</text>
</comment>
<dbReference type="Proteomes" id="UP001208570">
    <property type="component" value="Unassembled WGS sequence"/>
</dbReference>
<evidence type="ECO:0000256" key="1">
    <source>
        <dbReference type="SAM" id="MobiDB-lite"/>
    </source>
</evidence>
<dbReference type="PANTHER" id="PTHR16246:SF2">
    <property type="entry name" value="HOST CELL FACTOR C1 REGULATOR 1"/>
    <property type="match status" value="1"/>
</dbReference>
<organism evidence="2 3">
    <name type="scientific">Paralvinella palmiformis</name>
    <dbReference type="NCBI Taxonomy" id="53620"/>
    <lineage>
        <taxon>Eukaryota</taxon>
        <taxon>Metazoa</taxon>
        <taxon>Spiralia</taxon>
        <taxon>Lophotrochozoa</taxon>
        <taxon>Annelida</taxon>
        <taxon>Polychaeta</taxon>
        <taxon>Sedentaria</taxon>
        <taxon>Canalipalpata</taxon>
        <taxon>Terebellida</taxon>
        <taxon>Terebelliformia</taxon>
        <taxon>Alvinellidae</taxon>
        <taxon>Paralvinella</taxon>
    </lineage>
</organism>
<dbReference type="PANTHER" id="PTHR16246">
    <property type="entry name" value="HOST CELL FACTOR C1 REGULATOR 1"/>
    <property type="match status" value="1"/>
</dbReference>
<name>A0AAD9NHK6_9ANNE</name>
<dbReference type="Pfam" id="PF15810">
    <property type="entry name" value="CCDC117"/>
    <property type="match status" value="1"/>
</dbReference>
<dbReference type="InterPro" id="IPR031630">
    <property type="entry name" value="CCDC117"/>
</dbReference>
<feature type="region of interest" description="Disordered" evidence="1">
    <location>
        <begin position="299"/>
        <end position="318"/>
    </location>
</feature>
<dbReference type="EMBL" id="JAODUP010000003">
    <property type="protein sequence ID" value="KAK2170335.1"/>
    <property type="molecule type" value="Genomic_DNA"/>
</dbReference>
<sequence>MASHYHCITGEPRVILPNLSTGLLTDGIPEQNQGLTADMNMTPPTVIQAASTSVIKPVMHPHMLNINTTGTSGFRSPSIPPCVNSQPNVTFPSLNVSQVCVPFPSDTATSGYQFPSPSSAGGVQPINSGVVPESVQPHNETLTWPGLELWNNPTCVATERAKQVMSMMKLRHGKRKIPHYDDGPGHAPKIFIDEEQMSAHLQELNLDNSNINWEHNTEQRPWYSQQNNNVLDCASAATEQEMKDVDDSLPQLELSDEVKRSIESKELLPKTVLQEISKPCMQIVLWKPPEDLSKELLLHQPNKSSSSSSSSETEQPSADMEILVDNNSNNNNFILSGIHDVSMVPSEEPDLNNTELYDSLDTDIEL</sequence>
<gene>
    <name evidence="2" type="ORF">LSH36_3g14030</name>
</gene>
<accession>A0AAD9NHK6</accession>
<protein>
    <submittedName>
        <fullName evidence="2">Uncharacterized protein</fullName>
    </submittedName>
</protein>
<proteinExistence type="predicted"/>
<reference evidence="2" key="1">
    <citation type="journal article" date="2023" name="Mol. Biol. Evol.">
        <title>Third-Generation Sequencing Reveals the Adaptive Role of the Epigenome in Three Deep-Sea Polychaetes.</title>
        <authorList>
            <person name="Perez M."/>
            <person name="Aroh O."/>
            <person name="Sun Y."/>
            <person name="Lan Y."/>
            <person name="Juniper S.K."/>
            <person name="Young C.R."/>
            <person name="Angers B."/>
            <person name="Qian P.Y."/>
        </authorList>
    </citation>
    <scope>NUCLEOTIDE SEQUENCE</scope>
    <source>
        <strain evidence="2">P08H-3</strain>
    </source>
</reference>
<evidence type="ECO:0000313" key="2">
    <source>
        <dbReference type="EMBL" id="KAK2170335.1"/>
    </source>
</evidence>
<keyword evidence="3" id="KW-1185">Reference proteome</keyword>
<dbReference type="AlphaFoldDB" id="A0AAD9NHK6"/>
<feature type="region of interest" description="Disordered" evidence="1">
    <location>
        <begin position="346"/>
        <end position="366"/>
    </location>
</feature>
<dbReference type="InterPro" id="IPR029195">
    <property type="entry name" value="HCFC1R1"/>
</dbReference>
<evidence type="ECO:0000313" key="3">
    <source>
        <dbReference type="Proteomes" id="UP001208570"/>
    </source>
</evidence>